<reference evidence="3 4" key="1">
    <citation type="submission" date="2020-04" db="EMBL/GenBank/DDBJ databases">
        <title>Molecular characterization of pseudomonads from Agaricus bisporus reveal novel blotch 2 pathogens in Western Europe.</title>
        <authorList>
            <person name="Taparia T."/>
            <person name="Krijger M."/>
            <person name="Haynes E."/>
            <person name="Elpinstone J.G."/>
            <person name="Noble R."/>
            <person name="Van Der Wolf J."/>
        </authorList>
    </citation>
    <scope>NUCLEOTIDE SEQUENCE [LARGE SCALE GENOMIC DNA]</scope>
    <source>
        <strain evidence="3 4">IPO3737</strain>
    </source>
</reference>
<dbReference type="Proteomes" id="UP000520592">
    <property type="component" value="Unassembled WGS sequence"/>
</dbReference>
<name>A0A7Y7YHU2_9PSED</name>
<proteinExistence type="inferred from homology"/>
<protein>
    <submittedName>
        <fullName evidence="3">SDR family oxidoreductase</fullName>
    </submittedName>
</protein>
<evidence type="ECO:0000259" key="2">
    <source>
        <dbReference type="SMART" id="SM00822"/>
    </source>
</evidence>
<dbReference type="InterPro" id="IPR002347">
    <property type="entry name" value="SDR_fam"/>
</dbReference>
<dbReference type="FunFam" id="3.40.50.720:FF:000084">
    <property type="entry name" value="Short-chain dehydrogenase reductase"/>
    <property type="match status" value="1"/>
</dbReference>
<dbReference type="PANTHER" id="PTHR42879:SF2">
    <property type="entry name" value="3-OXOACYL-[ACYL-CARRIER-PROTEIN] REDUCTASE FABG"/>
    <property type="match status" value="1"/>
</dbReference>
<sequence length="252" mass="26502">MSVEKVAVVTGAGSGVGLKTTGLLHQKGFRVVLLDIDGDAAATQAALLDPSGLSVLAARVDICDARQVRAAIDQVRARWGRVDVLVNNAGMPQANLPFEAVSAQLWSQVLDVNLMGIVHLAQAAVPLMREQGSGRIVNVTSVAGSRARPGMSAYCAAKAAAISLTQTLALELADAGILVNSVAPGSLETPMFRKFLQPDEAWDAAMERYLPNIPLHRLGQPEEIAETVVWVASEAPGFMTGQNIIVDGGRCL</sequence>
<dbReference type="PRINTS" id="PR00081">
    <property type="entry name" value="GDHRDH"/>
</dbReference>
<evidence type="ECO:0000313" key="4">
    <source>
        <dbReference type="Proteomes" id="UP000520592"/>
    </source>
</evidence>
<comment type="similarity">
    <text evidence="1">Belongs to the short-chain dehydrogenases/reductases (SDR) family.</text>
</comment>
<comment type="caution">
    <text evidence="3">The sequence shown here is derived from an EMBL/GenBank/DDBJ whole genome shotgun (WGS) entry which is preliminary data.</text>
</comment>
<dbReference type="SMART" id="SM00822">
    <property type="entry name" value="PKS_KR"/>
    <property type="match status" value="1"/>
</dbReference>
<dbReference type="AlphaFoldDB" id="A0A7Y7YHU2"/>
<dbReference type="PANTHER" id="PTHR42879">
    <property type="entry name" value="3-OXOACYL-(ACYL-CARRIER-PROTEIN) REDUCTASE"/>
    <property type="match status" value="1"/>
</dbReference>
<dbReference type="InterPro" id="IPR057326">
    <property type="entry name" value="KR_dom"/>
</dbReference>
<evidence type="ECO:0000256" key="1">
    <source>
        <dbReference type="ARBA" id="ARBA00006484"/>
    </source>
</evidence>
<dbReference type="SUPFAM" id="SSF51735">
    <property type="entry name" value="NAD(P)-binding Rossmann-fold domains"/>
    <property type="match status" value="1"/>
</dbReference>
<feature type="domain" description="Ketoreductase" evidence="2">
    <location>
        <begin position="5"/>
        <end position="187"/>
    </location>
</feature>
<gene>
    <name evidence="3" type="ORF">HX876_29815</name>
</gene>
<evidence type="ECO:0000313" key="3">
    <source>
        <dbReference type="EMBL" id="NWC36568.1"/>
    </source>
</evidence>
<organism evidence="3 4">
    <name type="scientific">Pseudomonas gingeri</name>
    <dbReference type="NCBI Taxonomy" id="117681"/>
    <lineage>
        <taxon>Bacteria</taxon>
        <taxon>Pseudomonadati</taxon>
        <taxon>Pseudomonadota</taxon>
        <taxon>Gammaproteobacteria</taxon>
        <taxon>Pseudomonadales</taxon>
        <taxon>Pseudomonadaceae</taxon>
        <taxon>Pseudomonas</taxon>
    </lineage>
</organism>
<dbReference type="InterPro" id="IPR050259">
    <property type="entry name" value="SDR"/>
</dbReference>
<dbReference type="CDD" id="cd05233">
    <property type="entry name" value="SDR_c"/>
    <property type="match status" value="1"/>
</dbReference>
<dbReference type="InterPro" id="IPR020904">
    <property type="entry name" value="Sc_DH/Rdtase_CS"/>
</dbReference>
<dbReference type="EMBL" id="JACAQD010000043">
    <property type="protein sequence ID" value="NWC36568.1"/>
    <property type="molecule type" value="Genomic_DNA"/>
</dbReference>
<dbReference type="Pfam" id="PF13561">
    <property type="entry name" value="adh_short_C2"/>
    <property type="match status" value="1"/>
</dbReference>
<dbReference type="Gene3D" id="3.40.50.720">
    <property type="entry name" value="NAD(P)-binding Rossmann-like Domain"/>
    <property type="match status" value="1"/>
</dbReference>
<dbReference type="NCBIfam" id="NF005559">
    <property type="entry name" value="PRK07231.1"/>
    <property type="match status" value="1"/>
</dbReference>
<dbReference type="GO" id="GO:0032787">
    <property type="term" value="P:monocarboxylic acid metabolic process"/>
    <property type="evidence" value="ECO:0007669"/>
    <property type="project" value="UniProtKB-ARBA"/>
</dbReference>
<dbReference type="PRINTS" id="PR00080">
    <property type="entry name" value="SDRFAMILY"/>
</dbReference>
<dbReference type="InterPro" id="IPR036291">
    <property type="entry name" value="NAD(P)-bd_dom_sf"/>
</dbReference>
<accession>A0A7Y7YHU2</accession>
<dbReference type="PROSITE" id="PS00061">
    <property type="entry name" value="ADH_SHORT"/>
    <property type="match status" value="1"/>
</dbReference>
<dbReference type="RefSeq" id="WP_177057929.1">
    <property type="nucleotide sequence ID" value="NZ_JACAPB010000031.1"/>
</dbReference>